<organism evidence="1 2">
    <name type="scientific">Candidatus Epulonipiscium fishelsonii</name>
    <dbReference type="NCBI Taxonomy" id="77094"/>
    <lineage>
        <taxon>Bacteria</taxon>
        <taxon>Bacillati</taxon>
        <taxon>Bacillota</taxon>
        <taxon>Clostridia</taxon>
        <taxon>Lachnospirales</taxon>
        <taxon>Lachnospiraceae</taxon>
        <taxon>Candidatus Epulonipiscium</taxon>
    </lineage>
</organism>
<gene>
    <name evidence="1" type="ORF">AN640_03415</name>
</gene>
<keyword evidence="2" id="KW-1185">Reference proteome</keyword>
<keyword evidence="1" id="KW-0418">Kinase</keyword>
<reference evidence="1" key="1">
    <citation type="submission" date="2016-08" db="EMBL/GenBank/DDBJ databases">
        <authorList>
            <person name="Ngugi D.K."/>
            <person name="Miyake S."/>
            <person name="Stingl U."/>
        </authorList>
    </citation>
    <scope>NUCLEOTIDE SEQUENCE</scope>
    <source>
        <strain evidence="1">SCG-D08WGA-EpuloA1</strain>
    </source>
</reference>
<keyword evidence="1" id="KW-0808">Transferase</keyword>
<dbReference type="Proteomes" id="UP000188637">
    <property type="component" value="Unassembled WGS sequence"/>
</dbReference>
<evidence type="ECO:0000313" key="2">
    <source>
        <dbReference type="Proteomes" id="UP000188637"/>
    </source>
</evidence>
<sequence>MQIAIDGPAGAGKSTIAKNLSKKLGWIYIDTGAMYRATALYCINNNIDLNNESKVENAIEKVNITLVYENSSQLIFLNNVNVSHEIRTQEISTATSLISKYKGVRNYLVKMQQMLASKNDVIMDGRDIGTVVLPNAVLKIYLTASNEVRAKRRFQEQLVEGIAQPFEDVLKELNSRDKQDSEREHSPLCKADDAIEMDTTHLDVNQIVEKIIALLNTRR</sequence>
<accession>A0ACC8XJA4</accession>
<evidence type="ECO:0000313" key="1">
    <source>
        <dbReference type="EMBL" id="ONI46488.1"/>
    </source>
</evidence>
<protein>
    <submittedName>
        <fullName evidence="1">Cytidylate kinase</fullName>
    </submittedName>
</protein>
<name>A0ACC8XJA4_9FIRM</name>
<dbReference type="EMBL" id="LJHD01000011">
    <property type="protein sequence ID" value="ONI46488.1"/>
    <property type="molecule type" value="Genomic_DNA"/>
</dbReference>
<proteinExistence type="predicted"/>
<comment type="caution">
    <text evidence="1">The sequence shown here is derived from an EMBL/GenBank/DDBJ whole genome shotgun (WGS) entry which is preliminary data.</text>
</comment>